<dbReference type="Pfam" id="PF13532">
    <property type="entry name" value="2OG-FeII_Oxy_2"/>
    <property type="match status" value="1"/>
</dbReference>
<organism evidence="4 5">
    <name type="scientific">Aspergillus mulundensis</name>
    <dbReference type="NCBI Taxonomy" id="1810919"/>
    <lineage>
        <taxon>Eukaryota</taxon>
        <taxon>Fungi</taxon>
        <taxon>Dikarya</taxon>
        <taxon>Ascomycota</taxon>
        <taxon>Pezizomycotina</taxon>
        <taxon>Eurotiomycetes</taxon>
        <taxon>Eurotiomycetidae</taxon>
        <taxon>Eurotiales</taxon>
        <taxon>Aspergillaceae</taxon>
        <taxon>Aspergillus</taxon>
        <taxon>Aspergillus subgen. Nidulantes</taxon>
    </lineage>
</organism>
<dbReference type="SUPFAM" id="SSF47616">
    <property type="entry name" value="GST C-terminal domain-like"/>
    <property type="match status" value="1"/>
</dbReference>
<gene>
    <name evidence="4" type="ORF">DSM5745_09235</name>
</gene>
<dbReference type="Proteomes" id="UP000256690">
    <property type="component" value="Unassembled WGS sequence"/>
</dbReference>
<evidence type="ECO:0000256" key="1">
    <source>
        <dbReference type="ARBA" id="ARBA00006336"/>
    </source>
</evidence>
<dbReference type="Gene3D" id="1.20.1050.10">
    <property type="match status" value="1"/>
</dbReference>
<evidence type="ECO:0000313" key="5">
    <source>
        <dbReference type="Proteomes" id="UP000256690"/>
    </source>
</evidence>
<dbReference type="Gene3D" id="3.40.50.850">
    <property type="entry name" value="Isochorismatase-like"/>
    <property type="match status" value="1"/>
</dbReference>
<dbReference type="STRING" id="1810919.A0A3D8R001"/>
<dbReference type="InterPro" id="IPR032854">
    <property type="entry name" value="ALKBH3"/>
</dbReference>
<comment type="caution">
    <text evidence="4">The sequence shown here is derived from an EMBL/GenBank/DDBJ whole genome shotgun (WGS) entry which is preliminary data.</text>
</comment>
<dbReference type="InterPro" id="IPR027450">
    <property type="entry name" value="AlkB-like"/>
</dbReference>
<dbReference type="Pfam" id="PF00857">
    <property type="entry name" value="Isochorismatase"/>
    <property type="match status" value="1"/>
</dbReference>
<comment type="similarity">
    <text evidence="1">Belongs to the isochorismatase family.</text>
</comment>
<keyword evidence="5" id="KW-1185">Reference proteome</keyword>
<dbReference type="InterPro" id="IPR000868">
    <property type="entry name" value="Isochorismatase-like_dom"/>
</dbReference>
<protein>
    <recommendedName>
        <fullName evidence="3">Fe2OG dioxygenase domain-containing protein</fullName>
    </recommendedName>
</protein>
<dbReference type="InterPro" id="IPR036380">
    <property type="entry name" value="Isochorismatase-like_sf"/>
</dbReference>
<feature type="compositionally biased region" description="Basic and acidic residues" evidence="2">
    <location>
        <begin position="254"/>
        <end position="263"/>
    </location>
</feature>
<dbReference type="OrthoDB" id="445341at2759"/>
<dbReference type="CDD" id="cd00431">
    <property type="entry name" value="cysteine_hydrolases"/>
    <property type="match status" value="1"/>
</dbReference>
<dbReference type="CDD" id="cd00299">
    <property type="entry name" value="GST_C_family"/>
    <property type="match status" value="1"/>
</dbReference>
<dbReference type="SUPFAM" id="SSF51197">
    <property type="entry name" value="Clavaminate synthase-like"/>
    <property type="match status" value="1"/>
</dbReference>
<dbReference type="InterPro" id="IPR036282">
    <property type="entry name" value="Glutathione-S-Trfase_C_sf"/>
</dbReference>
<evidence type="ECO:0000313" key="4">
    <source>
        <dbReference type="EMBL" id="RDW67369.1"/>
    </source>
</evidence>
<dbReference type="InterPro" id="IPR005123">
    <property type="entry name" value="Oxoglu/Fe-dep_dioxygenase_dom"/>
</dbReference>
<dbReference type="PANTHER" id="PTHR31212:SF5">
    <property type="entry name" value="ISOCHORISMATASE FAMILY PROTEIN FAMILY (AFU_ORTHOLOGUE AFUA_3G14500)"/>
    <property type="match status" value="1"/>
</dbReference>
<dbReference type="PANTHER" id="PTHR31212">
    <property type="entry name" value="ALPHA-KETOGLUTARATE-DEPENDENT DIOXYGENASE ALKB HOMOLOG 3"/>
    <property type="match status" value="1"/>
</dbReference>
<dbReference type="GO" id="GO:0051213">
    <property type="term" value="F:dioxygenase activity"/>
    <property type="evidence" value="ECO:0007669"/>
    <property type="project" value="InterPro"/>
</dbReference>
<proteinExistence type="inferred from homology"/>
<dbReference type="Gene3D" id="2.60.120.590">
    <property type="entry name" value="Alpha-ketoglutarate-dependent dioxygenase AlkB-like"/>
    <property type="match status" value="1"/>
</dbReference>
<feature type="domain" description="Fe2OG dioxygenase" evidence="3">
    <location>
        <begin position="456"/>
        <end position="571"/>
    </location>
</feature>
<dbReference type="PROSITE" id="PS51471">
    <property type="entry name" value="FE2OG_OXY"/>
    <property type="match status" value="1"/>
</dbReference>
<evidence type="ECO:0000259" key="3">
    <source>
        <dbReference type="PROSITE" id="PS51471"/>
    </source>
</evidence>
<dbReference type="RefSeq" id="XP_026600337.1">
    <property type="nucleotide sequence ID" value="XM_026751251.1"/>
</dbReference>
<sequence>MDFLSAFGNLPTRGQALLLLDFQNDFVRSNGALHVPNAAEVIEILPQLASAFRRTGYVVWGRSYYESRQSLRSADGQDLVVINRAEDEVKKQTHLELNGAVHEEAFLSTDPPRCCLPQTAGTQFPAPLLAAIDTESDILIEKSEYSALSPALVLSLRTRFVTEIYLCGSLSNASVHATALDAVRHGFSLYLIEDCLGYRNFSRHEETMRRMADVLGANGITSEELLEQLDRDETDQIAREPRLARPLRPVGIEGDLKELDVKPNDALNRTPDSPEPPLRRQRLEDILAEMSDDDHGHLKELAELTRGRIRSYQVKRDAQSHKPGLAESPARSMRRKRPDQNQRDPARAEQRRVRKSKPAMNICRPGDVIGEGDSRIVYELDLPENAFELIRNEVAWQKMYHMSGQVPRLVAVQGKHSPRGFIPIYRHPADESPPLQPFTSTVDQVRAIVERILGHPLNHVLIQLYRDGQDRISEHSDKTLDIVRGSSICNVSLGAQRVMVLRRKGSENAEGNGRLTQRVPMPHESLFVLGEKTNSRWLHGIKPDKRQESEKSMEERAFGGQRVSLTFRQIGTFLDPTGDTIWGQGAVSKSQDEPHPVVHGNSEETEQLVRAFGEENRTTDFDWEAVYGKGFDVVNFVTATTTELVLCEDEVANLRVQLGLGENSIRYDLVPLDVIGAQGETGLPLFIDSDGTKIAGDQAILGYLAQRPPDSARAGVEVLRGGDKLPEIDDLLVKWREHHGGSEEVVCDALSPWEEALTGQHYLGGSTIAIDDCALWPVLREIVRGSGPLSEKTHPTLIQYYNRVGKRGVVRAIFEEAK</sequence>
<feature type="region of interest" description="Disordered" evidence="2">
    <location>
        <begin position="312"/>
        <end position="356"/>
    </location>
</feature>
<dbReference type="SUPFAM" id="SSF52499">
    <property type="entry name" value="Isochorismatase-like hydrolases"/>
    <property type="match status" value="1"/>
</dbReference>
<reference evidence="4 5" key="1">
    <citation type="journal article" date="2018" name="IMA Fungus">
        <title>IMA Genome-F 9: Draft genome sequence of Annulohypoxylon stygium, Aspergillus mulundensis, Berkeleyomyces basicola (syn. Thielaviopsis basicola), Ceratocystis smalleyi, two Cercospora beticola strains, Coleophoma cylindrospora, Fusarium fracticaudum, Phialophora cf. hyalina, and Morchella septimelata.</title>
        <authorList>
            <person name="Wingfield B.D."/>
            <person name="Bills G.F."/>
            <person name="Dong Y."/>
            <person name="Huang W."/>
            <person name="Nel W.J."/>
            <person name="Swalarsk-Parry B.S."/>
            <person name="Vaghefi N."/>
            <person name="Wilken P.M."/>
            <person name="An Z."/>
            <person name="de Beer Z.W."/>
            <person name="De Vos L."/>
            <person name="Chen L."/>
            <person name="Duong T.A."/>
            <person name="Gao Y."/>
            <person name="Hammerbacher A."/>
            <person name="Kikkert J.R."/>
            <person name="Li Y."/>
            <person name="Li H."/>
            <person name="Li K."/>
            <person name="Li Q."/>
            <person name="Liu X."/>
            <person name="Ma X."/>
            <person name="Naidoo K."/>
            <person name="Pethybridge S.J."/>
            <person name="Sun J."/>
            <person name="Steenkamp E.T."/>
            <person name="van der Nest M.A."/>
            <person name="van Wyk S."/>
            <person name="Wingfield M.J."/>
            <person name="Xiong C."/>
            <person name="Yue Q."/>
            <person name="Zhang X."/>
        </authorList>
    </citation>
    <scope>NUCLEOTIDE SEQUENCE [LARGE SCALE GENOMIC DNA]</scope>
    <source>
        <strain evidence="4 5">DSM 5745</strain>
    </source>
</reference>
<feature type="compositionally biased region" description="Basic and acidic residues" evidence="2">
    <location>
        <begin position="338"/>
        <end position="351"/>
    </location>
</feature>
<dbReference type="AlphaFoldDB" id="A0A3D8R001"/>
<dbReference type="EMBL" id="PVWQ01000012">
    <property type="protein sequence ID" value="RDW67369.1"/>
    <property type="molecule type" value="Genomic_DNA"/>
</dbReference>
<accession>A0A3D8R001</accession>
<name>A0A3D8R001_9EURO</name>
<dbReference type="InterPro" id="IPR037151">
    <property type="entry name" value="AlkB-like_sf"/>
</dbReference>
<dbReference type="GeneID" id="38119605"/>
<evidence type="ECO:0000256" key="2">
    <source>
        <dbReference type="SAM" id="MobiDB-lite"/>
    </source>
</evidence>
<dbReference type="GO" id="GO:0006307">
    <property type="term" value="P:DNA alkylation repair"/>
    <property type="evidence" value="ECO:0007669"/>
    <property type="project" value="InterPro"/>
</dbReference>
<feature type="region of interest" description="Disordered" evidence="2">
    <location>
        <begin position="254"/>
        <end position="279"/>
    </location>
</feature>